<accession>A0A9X4B4W2</accession>
<reference evidence="2" key="1">
    <citation type="submission" date="2022-05" db="EMBL/GenBank/DDBJ databases">
        <title>Draft genome sequence of Clostridium tertium strain CP3 isolated from Peru.</title>
        <authorList>
            <person name="Hurtado R."/>
            <person name="Lima L."/>
            <person name="Sousa T."/>
            <person name="Jaiswal A.K."/>
            <person name="Tiwari S."/>
            <person name="Maturrano L."/>
            <person name="Brenig B."/>
            <person name="Azevedo V."/>
        </authorList>
    </citation>
    <scope>NUCLEOTIDE SEQUENCE</scope>
    <source>
        <strain evidence="2">CP3</strain>
    </source>
</reference>
<keyword evidence="1" id="KW-0472">Membrane</keyword>
<dbReference type="Proteomes" id="UP001141183">
    <property type="component" value="Unassembled WGS sequence"/>
</dbReference>
<keyword evidence="3" id="KW-1185">Reference proteome</keyword>
<protein>
    <submittedName>
        <fullName evidence="2">Uncharacterized protein</fullName>
    </submittedName>
</protein>
<dbReference type="AlphaFoldDB" id="A0A9X4B4W2"/>
<proteinExistence type="predicted"/>
<dbReference type="EMBL" id="JAMRYU010000056">
    <property type="protein sequence ID" value="MDC4242633.1"/>
    <property type="molecule type" value="Genomic_DNA"/>
</dbReference>
<organism evidence="2 3">
    <name type="scientific">Clostridium tertium</name>
    <dbReference type="NCBI Taxonomy" id="1559"/>
    <lineage>
        <taxon>Bacteria</taxon>
        <taxon>Bacillati</taxon>
        <taxon>Bacillota</taxon>
        <taxon>Clostridia</taxon>
        <taxon>Eubacteriales</taxon>
        <taxon>Clostridiaceae</taxon>
        <taxon>Clostridium</taxon>
    </lineage>
</organism>
<keyword evidence="1" id="KW-1133">Transmembrane helix</keyword>
<feature type="transmembrane region" description="Helical" evidence="1">
    <location>
        <begin position="283"/>
        <end position="304"/>
    </location>
</feature>
<sequence>MNVKFDSFFNKPKSITREKRESINEIKNITKDIRKMCIILSEDSNEFDENSVKEFTKILGAYIKKYNRILYAVISDYIFSLDIKRVDTMITNLDSVLEFVLSNKYENYFKTSFKVREYKDYEFLISFMNEQEIKEKIVSEEVSKVRKSVFKIYDHVNLARYQLIKLKQDDDEFKIKFTANIKEVKLDINKELNDFMSNMNIQLISMIGIFTALAFLVFGGINSLDNIFQGAKEIPILQIMIIGSIWGLCIGNLIFVFMFFISKMTGKNIKSCQNEESNLIQKYPLVFWSNLVITTILLLSLWLYYINSTNIGEWFVDISNQYPFIFFTVGFIFIIIFFVISAFIIIKKNKKTYLNNNEFKNIEG</sequence>
<comment type="caution">
    <text evidence="2">The sequence shown here is derived from an EMBL/GenBank/DDBJ whole genome shotgun (WGS) entry which is preliminary data.</text>
</comment>
<feature type="transmembrane region" description="Helical" evidence="1">
    <location>
        <begin position="236"/>
        <end position="262"/>
    </location>
</feature>
<name>A0A9X4B4W2_9CLOT</name>
<evidence type="ECO:0000256" key="1">
    <source>
        <dbReference type="SAM" id="Phobius"/>
    </source>
</evidence>
<gene>
    <name evidence="2" type="ORF">NE398_21155</name>
</gene>
<dbReference type="RefSeq" id="WP_272470890.1">
    <property type="nucleotide sequence ID" value="NZ_JAMRYU010000056.1"/>
</dbReference>
<evidence type="ECO:0000313" key="2">
    <source>
        <dbReference type="EMBL" id="MDC4242633.1"/>
    </source>
</evidence>
<evidence type="ECO:0000313" key="3">
    <source>
        <dbReference type="Proteomes" id="UP001141183"/>
    </source>
</evidence>
<feature type="transmembrane region" description="Helical" evidence="1">
    <location>
        <begin position="203"/>
        <end position="224"/>
    </location>
</feature>
<keyword evidence="1" id="KW-0812">Transmembrane</keyword>
<feature type="transmembrane region" description="Helical" evidence="1">
    <location>
        <begin position="324"/>
        <end position="346"/>
    </location>
</feature>